<protein>
    <submittedName>
        <fullName evidence="1">Uncharacterized protein</fullName>
    </submittedName>
</protein>
<gene>
    <name evidence="1" type="ORF">MgSA37_01808</name>
</gene>
<dbReference type="KEGG" id="mgot:MgSA37_01808"/>
<dbReference type="EMBL" id="AP017313">
    <property type="protein sequence ID" value="BAU53639.1"/>
    <property type="molecule type" value="Genomic_DNA"/>
</dbReference>
<accession>A0A0X8X0M7</accession>
<name>A0A0X8X0M7_9SPHI</name>
<dbReference type="RefSeq" id="WP_096351290.1">
    <property type="nucleotide sequence ID" value="NZ_AP017313.1"/>
</dbReference>
<sequence length="128" mass="14560">MKKITYGVTIYGILSESSKKIVYKGLERNANESLSLNLFCSYSEFQIPIGATFNYFEKGDLKLYLNPEAILVDVTQQFGKPFPAIPTGWKTISKFTFSEKDIIILKNELPVIDSWELSDCKANLSKFE</sequence>
<dbReference type="AlphaFoldDB" id="A0A0X8X0M7"/>
<organism evidence="1 2">
    <name type="scientific">Mucilaginibacter gotjawali</name>
    <dbReference type="NCBI Taxonomy" id="1550579"/>
    <lineage>
        <taxon>Bacteria</taxon>
        <taxon>Pseudomonadati</taxon>
        <taxon>Bacteroidota</taxon>
        <taxon>Sphingobacteriia</taxon>
        <taxon>Sphingobacteriales</taxon>
        <taxon>Sphingobacteriaceae</taxon>
        <taxon>Mucilaginibacter</taxon>
    </lineage>
</organism>
<proteinExistence type="predicted"/>
<keyword evidence="2" id="KW-1185">Reference proteome</keyword>
<dbReference type="Proteomes" id="UP000218263">
    <property type="component" value="Chromosome"/>
</dbReference>
<evidence type="ECO:0000313" key="1">
    <source>
        <dbReference type="EMBL" id="BAU53639.1"/>
    </source>
</evidence>
<evidence type="ECO:0000313" key="2">
    <source>
        <dbReference type="Proteomes" id="UP000218263"/>
    </source>
</evidence>
<reference evidence="1 2" key="1">
    <citation type="submission" date="2015-12" db="EMBL/GenBank/DDBJ databases">
        <title>Genome sequence of Mucilaginibacter gotjawali.</title>
        <authorList>
            <person name="Lee J.S."/>
            <person name="Lee K.C."/>
            <person name="Kim K.K."/>
            <person name="Lee B.W."/>
        </authorList>
    </citation>
    <scope>NUCLEOTIDE SEQUENCE [LARGE SCALE GENOMIC DNA]</scope>
    <source>
        <strain evidence="1 2">SA3-7</strain>
    </source>
</reference>
<dbReference type="OrthoDB" id="9131998at2"/>